<reference evidence="2 7" key="4">
    <citation type="submission" date="2019-07" db="EMBL/GenBank/DDBJ databases">
        <title>Whole genome shotgun sequence of Flavobacterium glycines NBRC 105008.</title>
        <authorList>
            <person name="Hosoyama A."/>
            <person name="Uohara A."/>
            <person name="Ohji S."/>
            <person name="Ichikawa N."/>
        </authorList>
    </citation>
    <scope>NUCLEOTIDE SEQUENCE [LARGE SCALE GENOMIC DNA]</scope>
    <source>
        <strain evidence="2 7">NBRC 105008</strain>
    </source>
</reference>
<dbReference type="Proteomes" id="UP000321579">
    <property type="component" value="Unassembled WGS sequence"/>
</dbReference>
<protein>
    <submittedName>
        <fullName evidence="2">Glycosyl transferase</fullName>
    </submittedName>
    <submittedName>
        <fullName evidence="4">Glycosyltransferase, GT2 family</fullName>
    </submittedName>
</protein>
<evidence type="ECO:0000313" key="6">
    <source>
        <dbReference type="Proteomes" id="UP000182367"/>
    </source>
</evidence>
<dbReference type="SUPFAM" id="SSF53448">
    <property type="entry name" value="Nucleotide-diphospho-sugar transferases"/>
    <property type="match status" value="1"/>
</dbReference>
<name>A0A1B9DH80_9FLAO</name>
<keyword evidence="2" id="KW-0808">Transferase</keyword>
<proteinExistence type="predicted"/>
<feature type="domain" description="Glycosyltransferase 2-like" evidence="1">
    <location>
        <begin position="9"/>
        <end position="132"/>
    </location>
</feature>
<reference evidence="3" key="2">
    <citation type="submission" date="2016-03" db="EMBL/GenBank/DDBJ databases">
        <authorList>
            <person name="Ploux O."/>
        </authorList>
    </citation>
    <scope>NUCLEOTIDE SEQUENCE</scope>
    <source>
        <strain evidence="3">NBRC 105008</strain>
    </source>
</reference>
<dbReference type="InterPro" id="IPR029044">
    <property type="entry name" value="Nucleotide-diphossugar_trans"/>
</dbReference>
<dbReference type="PANTHER" id="PTHR22916">
    <property type="entry name" value="GLYCOSYLTRANSFERASE"/>
    <property type="match status" value="1"/>
</dbReference>
<dbReference type="GO" id="GO:0016758">
    <property type="term" value="F:hexosyltransferase activity"/>
    <property type="evidence" value="ECO:0007669"/>
    <property type="project" value="UniProtKB-ARBA"/>
</dbReference>
<reference evidence="5" key="1">
    <citation type="submission" date="2016-03" db="EMBL/GenBank/DDBJ databases">
        <title>Draft genome sequence of Paenibacillus glacialis DSM 22343.</title>
        <authorList>
            <person name="Shin S.-K."/>
            <person name="Yi H."/>
        </authorList>
    </citation>
    <scope>NUCLEOTIDE SEQUENCE [LARGE SCALE GENOMIC DNA]</scope>
    <source>
        <strain evidence="5">NBRC 105008</strain>
    </source>
</reference>
<evidence type="ECO:0000313" key="5">
    <source>
        <dbReference type="Proteomes" id="UP000093226"/>
    </source>
</evidence>
<evidence type="ECO:0000313" key="4">
    <source>
        <dbReference type="EMBL" id="SDJ52984.1"/>
    </source>
</evidence>
<dbReference type="Proteomes" id="UP000093226">
    <property type="component" value="Unassembled WGS sequence"/>
</dbReference>
<organism evidence="3 5">
    <name type="scientific">Flavobacterium glycines</name>
    <dbReference type="NCBI Taxonomy" id="551990"/>
    <lineage>
        <taxon>Bacteria</taxon>
        <taxon>Pseudomonadati</taxon>
        <taxon>Bacteroidota</taxon>
        <taxon>Flavobacteriia</taxon>
        <taxon>Flavobacteriales</taxon>
        <taxon>Flavobacteriaceae</taxon>
        <taxon>Flavobacterium</taxon>
    </lineage>
</organism>
<dbReference type="EMBL" id="BJVF01000012">
    <property type="protein sequence ID" value="GEL12394.1"/>
    <property type="molecule type" value="Genomic_DNA"/>
</dbReference>
<comment type="caution">
    <text evidence="3">The sequence shown here is derived from an EMBL/GenBank/DDBJ whole genome shotgun (WGS) entry which is preliminary data.</text>
</comment>
<dbReference type="EMBL" id="FNEO01000004">
    <property type="protein sequence ID" value="SDJ52984.1"/>
    <property type="molecule type" value="Genomic_DNA"/>
</dbReference>
<accession>A0A1B9DH80</accession>
<dbReference type="Proteomes" id="UP000182367">
    <property type="component" value="Unassembled WGS sequence"/>
</dbReference>
<dbReference type="STRING" id="551990.SAMN05192550_2255"/>
<dbReference type="AlphaFoldDB" id="A0A1B9DH80"/>
<evidence type="ECO:0000313" key="3">
    <source>
        <dbReference type="EMBL" id="OCB69056.1"/>
    </source>
</evidence>
<evidence type="ECO:0000313" key="2">
    <source>
        <dbReference type="EMBL" id="GEL12394.1"/>
    </source>
</evidence>
<dbReference type="PANTHER" id="PTHR22916:SF67">
    <property type="entry name" value="COLANIC ACID BIOSYNTHESIS GLYCOSYL TRANSFERASE WCAE-RELATED"/>
    <property type="match status" value="1"/>
</dbReference>
<evidence type="ECO:0000259" key="1">
    <source>
        <dbReference type="Pfam" id="PF00535"/>
    </source>
</evidence>
<reference evidence="4 6" key="3">
    <citation type="submission" date="2016-10" db="EMBL/GenBank/DDBJ databases">
        <authorList>
            <person name="Varghese N."/>
            <person name="Submissions S."/>
        </authorList>
    </citation>
    <scope>NUCLEOTIDE SEQUENCE [LARGE SCALE GENOMIC DNA]</scope>
    <source>
        <strain evidence="4 6">Gm-149</strain>
    </source>
</reference>
<dbReference type="Pfam" id="PF00535">
    <property type="entry name" value="Glycos_transf_2"/>
    <property type="match status" value="1"/>
</dbReference>
<dbReference type="OrthoDB" id="9788101at2"/>
<sequence length="279" mass="33000">MDIKNKKLTIITINLNNLQGLKRTIEGVFSQTWQEFEYIVIDGGSKDGSAEFLKNQSENIDYWISEPDKGVYNAMNKGIQKAKGEYLLFLNSGDHFYSSDVLKENYNYFKDYDLVSFDLEMVDDNGKRIMSSPYNLKFSDLYKGTLPHPATFIKKELFKKIGLYDEKLKIVSDWKFFIIALFKHNCSYLKIKKTLAVFYLDGISSTMDFTSEREQVLEEHFNGFILDYKELEENRLYRNNRFIMLKEIEKSWFGKKIVSLFFRLYIVLFSNRKLKDILK</sequence>
<dbReference type="Gene3D" id="3.90.550.10">
    <property type="entry name" value="Spore Coat Polysaccharide Biosynthesis Protein SpsA, Chain A"/>
    <property type="match status" value="1"/>
</dbReference>
<dbReference type="RefSeq" id="WP_066329271.1">
    <property type="nucleotide sequence ID" value="NZ_BJVF01000012.1"/>
</dbReference>
<evidence type="ECO:0000313" key="7">
    <source>
        <dbReference type="Proteomes" id="UP000321579"/>
    </source>
</evidence>
<keyword evidence="6" id="KW-1185">Reference proteome</keyword>
<gene>
    <name evidence="3" type="ORF">FBGL_13550</name>
    <name evidence="2" type="ORF">FGL01_31330</name>
    <name evidence="4" type="ORF">SAMN05192550_2255</name>
</gene>
<dbReference type="CDD" id="cd06433">
    <property type="entry name" value="GT_2_WfgS_like"/>
    <property type="match status" value="1"/>
</dbReference>
<dbReference type="EMBL" id="LVEO01000026">
    <property type="protein sequence ID" value="OCB69056.1"/>
    <property type="molecule type" value="Genomic_DNA"/>
</dbReference>
<dbReference type="InterPro" id="IPR001173">
    <property type="entry name" value="Glyco_trans_2-like"/>
</dbReference>